<reference evidence="1 2" key="1">
    <citation type="journal article" date="2019" name="Sci. Rep.">
        <title>Orb-weaving spider Araneus ventricosus genome elucidates the spidroin gene catalogue.</title>
        <authorList>
            <person name="Kono N."/>
            <person name="Nakamura H."/>
            <person name="Ohtoshi R."/>
            <person name="Moran D.A.P."/>
            <person name="Shinohara A."/>
            <person name="Yoshida Y."/>
            <person name="Fujiwara M."/>
            <person name="Mori M."/>
            <person name="Tomita M."/>
            <person name="Arakawa K."/>
        </authorList>
    </citation>
    <scope>NUCLEOTIDE SEQUENCE [LARGE SCALE GENOMIC DNA]</scope>
</reference>
<gene>
    <name evidence="1" type="ORF">AVEN_191147_1</name>
</gene>
<comment type="caution">
    <text evidence="1">The sequence shown here is derived from an EMBL/GenBank/DDBJ whole genome shotgun (WGS) entry which is preliminary data.</text>
</comment>
<keyword evidence="2" id="KW-1185">Reference proteome</keyword>
<accession>A0A4Y2AZS2</accession>
<name>A0A4Y2AZS2_ARAVE</name>
<protein>
    <submittedName>
        <fullName evidence="1">Uncharacterized protein</fullName>
    </submittedName>
</protein>
<sequence length="155" mass="17381">MQKENDISSILKGWCGSEDFRGRYAGLDIVVTIWPWFKITSCVRPVFPRASSAVRVILCPWNRKRRGLVSASVASRVMAVNRSHVKGGGNGQTASVHPFAPALPRDLPSHAPSERRDWLELKPTTVYKYELRVTRGFIKPHAMGTRLSKILPNSK</sequence>
<dbReference type="Proteomes" id="UP000499080">
    <property type="component" value="Unassembled WGS sequence"/>
</dbReference>
<dbReference type="AlphaFoldDB" id="A0A4Y2AZS2"/>
<organism evidence="1 2">
    <name type="scientific">Araneus ventricosus</name>
    <name type="common">Orbweaver spider</name>
    <name type="synonym">Epeira ventricosa</name>
    <dbReference type="NCBI Taxonomy" id="182803"/>
    <lineage>
        <taxon>Eukaryota</taxon>
        <taxon>Metazoa</taxon>
        <taxon>Ecdysozoa</taxon>
        <taxon>Arthropoda</taxon>
        <taxon>Chelicerata</taxon>
        <taxon>Arachnida</taxon>
        <taxon>Araneae</taxon>
        <taxon>Araneomorphae</taxon>
        <taxon>Entelegynae</taxon>
        <taxon>Araneoidea</taxon>
        <taxon>Araneidae</taxon>
        <taxon>Araneus</taxon>
    </lineage>
</organism>
<evidence type="ECO:0000313" key="2">
    <source>
        <dbReference type="Proteomes" id="UP000499080"/>
    </source>
</evidence>
<dbReference type="EMBL" id="BGPR01000038">
    <property type="protein sequence ID" value="GBL84699.1"/>
    <property type="molecule type" value="Genomic_DNA"/>
</dbReference>
<proteinExistence type="predicted"/>
<evidence type="ECO:0000313" key="1">
    <source>
        <dbReference type="EMBL" id="GBL84699.1"/>
    </source>
</evidence>